<dbReference type="EMBL" id="CACTIH010009750">
    <property type="protein sequence ID" value="CAA3032943.1"/>
    <property type="molecule type" value="Genomic_DNA"/>
</dbReference>
<dbReference type="Gramene" id="OE9A111191T1">
    <property type="protein sequence ID" value="OE9A111191C1"/>
    <property type="gene ID" value="OE9A111191"/>
</dbReference>
<organism evidence="1 2">
    <name type="scientific">Olea europaea subsp. europaea</name>
    <dbReference type="NCBI Taxonomy" id="158383"/>
    <lineage>
        <taxon>Eukaryota</taxon>
        <taxon>Viridiplantae</taxon>
        <taxon>Streptophyta</taxon>
        <taxon>Embryophyta</taxon>
        <taxon>Tracheophyta</taxon>
        <taxon>Spermatophyta</taxon>
        <taxon>Magnoliopsida</taxon>
        <taxon>eudicotyledons</taxon>
        <taxon>Gunneridae</taxon>
        <taxon>Pentapetalae</taxon>
        <taxon>asterids</taxon>
        <taxon>lamiids</taxon>
        <taxon>Lamiales</taxon>
        <taxon>Oleaceae</taxon>
        <taxon>Oleeae</taxon>
        <taxon>Olea</taxon>
    </lineage>
</organism>
<dbReference type="AlphaFoldDB" id="A0A8S0VPK2"/>
<evidence type="ECO:0000313" key="1">
    <source>
        <dbReference type="EMBL" id="CAA3032943.1"/>
    </source>
</evidence>
<proteinExistence type="predicted"/>
<accession>A0A8S0VPK2</accession>
<comment type="caution">
    <text evidence="1">The sequence shown here is derived from an EMBL/GenBank/DDBJ whole genome shotgun (WGS) entry which is preliminary data.</text>
</comment>
<dbReference type="Proteomes" id="UP000594638">
    <property type="component" value="Unassembled WGS sequence"/>
</dbReference>
<protein>
    <submittedName>
        <fullName evidence="1">Uncharacterized protein</fullName>
    </submittedName>
</protein>
<gene>
    <name evidence="1" type="ORF">OLEA9_A111191</name>
</gene>
<reference evidence="1 2" key="1">
    <citation type="submission" date="2019-12" db="EMBL/GenBank/DDBJ databases">
        <authorList>
            <person name="Alioto T."/>
            <person name="Alioto T."/>
            <person name="Gomez Garrido J."/>
        </authorList>
    </citation>
    <scope>NUCLEOTIDE SEQUENCE [LARGE SCALE GENOMIC DNA]</scope>
</reference>
<sequence length="146" mass="15758">MSSTRPGSTLHSSRSCLACGSRCLERCMLCGVARLRKATTKCSEQISKKSGPGMWIHPICCKYRSRAGRLPVSKTEIMASRNGQDRPATKDSQKSLKKTIALDNDSTLQSRYSLQIRAPAPMNGQRTIGVCVASVISGRKGVAGVE</sequence>
<evidence type="ECO:0000313" key="2">
    <source>
        <dbReference type="Proteomes" id="UP000594638"/>
    </source>
</evidence>
<name>A0A8S0VPK2_OLEEU</name>
<keyword evidence="2" id="KW-1185">Reference proteome</keyword>